<feature type="transmembrane region" description="Helical" evidence="1">
    <location>
        <begin position="56"/>
        <end position="79"/>
    </location>
</feature>
<protein>
    <submittedName>
        <fullName evidence="3">Uncharacterized protein</fullName>
    </submittedName>
</protein>
<sequence length="115" mass="13183">MIPASSSLRLLLTISSLGRNYSSKGRIFGASAPVIQDERYVHTLYPRGLHPRGERYLSYFSGLTFIWTEYIYIVQIFYVRTKYSKKLGNDVRTCHHVVISPPRGVFPPSFLLIEA</sequence>
<proteinExistence type="predicted"/>
<evidence type="ECO:0000313" key="2">
    <source>
        <dbReference type="EMBL" id="CAD9356163.1"/>
    </source>
</evidence>
<dbReference type="EMBL" id="HBGN01038057">
    <property type="protein sequence ID" value="CAD9356163.1"/>
    <property type="molecule type" value="Transcribed_RNA"/>
</dbReference>
<keyword evidence="1" id="KW-0472">Membrane</keyword>
<accession>A0A6U3V395</accession>
<reference evidence="3" key="1">
    <citation type="submission" date="2021-01" db="EMBL/GenBank/DDBJ databases">
        <authorList>
            <person name="Corre E."/>
            <person name="Pelletier E."/>
            <person name="Niang G."/>
            <person name="Scheremetjew M."/>
            <person name="Finn R."/>
            <person name="Kale V."/>
            <person name="Holt S."/>
            <person name="Cochrane G."/>
            <person name="Meng A."/>
            <person name="Brown T."/>
            <person name="Cohen L."/>
        </authorList>
    </citation>
    <scope>NUCLEOTIDE SEQUENCE</scope>
    <source>
        <strain evidence="3">Pop2</strain>
    </source>
</reference>
<dbReference type="EMBL" id="HBGN01038058">
    <property type="protein sequence ID" value="CAD9356170.1"/>
    <property type="molecule type" value="Transcribed_RNA"/>
</dbReference>
<keyword evidence="1" id="KW-0812">Transmembrane</keyword>
<dbReference type="AlphaFoldDB" id="A0A6U3V395"/>
<keyword evidence="1" id="KW-1133">Transmembrane helix</keyword>
<gene>
    <name evidence="2" type="ORF">DBRI1063_LOCUS24361</name>
    <name evidence="3" type="ORF">DBRI1063_LOCUS24362</name>
</gene>
<evidence type="ECO:0000256" key="1">
    <source>
        <dbReference type="SAM" id="Phobius"/>
    </source>
</evidence>
<organism evidence="3">
    <name type="scientific">Ditylum brightwellii</name>
    <dbReference type="NCBI Taxonomy" id="49249"/>
    <lineage>
        <taxon>Eukaryota</taxon>
        <taxon>Sar</taxon>
        <taxon>Stramenopiles</taxon>
        <taxon>Ochrophyta</taxon>
        <taxon>Bacillariophyta</taxon>
        <taxon>Mediophyceae</taxon>
        <taxon>Lithodesmiophycidae</taxon>
        <taxon>Lithodesmiales</taxon>
        <taxon>Lithodesmiaceae</taxon>
        <taxon>Ditylum</taxon>
    </lineage>
</organism>
<evidence type="ECO:0000313" key="3">
    <source>
        <dbReference type="EMBL" id="CAD9356170.1"/>
    </source>
</evidence>
<name>A0A6U3V395_9STRA</name>